<dbReference type="PRINTS" id="PR00032">
    <property type="entry name" value="HTHARAC"/>
</dbReference>
<feature type="domain" description="HTH araC/xylS-type" evidence="4">
    <location>
        <begin position="2"/>
        <end position="101"/>
    </location>
</feature>
<dbReference type="InterPro" id="IPR020449">
    <property type="entry name" value="Tscrpt_reg_AraC-type_HTH"/>
</dbReference>
<dbReference type="Pfam" id="PF06445">
    <property type="entry name" value="GyrI-like"/>
    <property type="match status" value="1"/>
</dbReference>
<dbReference type="Gene3D" id="1.10.10.60">
    <property type="entry name" value="Homeodomain-like"/>
    <property type="match status" value="2"/>
</dbReference>
<keyword evidence="3" id="KW-0804">Transcription</keyword>
<dbReference type="SUPFAM" id="SSF46689">
    <property type="entry name" value="Homeodomain-like"/>
    <property type="match status" value="2"/>
</dbReference>
<dbReference type="Gene3D" id="3.20.80.10">
    <property type="entry name" value="Regulatory factor, effector binding domain"/>
    <property type="match status" value="1"/>
</dbReference>
<organism evidence="5 6">
    <name type="scientific">Acetobacter sacchari</name>
    <dbReference type="NCBI Taxonomy" id="2661687"/>
    <lineage>
        <taxon>Bacteria</taxon>
        <taxon>Pseudomonadati</taxon>
        <taxon>Pseudomonadota</taxon>
        <taxon>Alphaproteobacteria</taxon>
        <taxon>Acetobacterales</taxon>
        <taxon>Acetobacteraceae</taxon>
        <taxon>Acetobacter</taxon>
    </lineage>
</organism>
<dbReference type="PANTHER" id="PTHR40055">
    <property type="entry name" value="TRANSCRIPTIONAL REGULATOR YGIV-RELATED"/>
    <property type="match status" value="1"/>
</dbReference>
<evidence type="ECO:0000256" key="2">
    <source>
        <dbReference type="ARBA" id="ARBA00023125"/>
    </source>
</evidence>
<protein>
    <submittedName>
        <fullName evidence="5">GyrI-like domain-containing protein</fullName>
    </submittedName>
</protein>
<evidence type="ECO:0000313" key="5">
    <source>
        <dbReference type="EMBL" id="MBO1359174.1"/>
    </source>
</evidence>
<gene>
    <name evidence="5" type="ORF">J2D73_05105</name>
</gene>
<dbReference type="Pfam" id="PF12833">
    <property type="entry name" value="HTH_18"/>
    <property type="match status" value="1"/>
</dbReference>
<dbReference type="InterPro" id="IPR009057">
    <property type="entry name" value="Homeodomain-like_sf"/>
</dbReference>
<dbReference type="PANTHER" id="PTHR40055:SF1">
    <property type="entry name" value="TRANSCRIPTIONAL REGULATOR YGIV-RELATED"/>
    <property type="match status" value="1"/>
</dbReference>
<keyword evidence="6" id="KW-1185">Reference proteome</keyword>
<dbReference type="SMART" id="SM00871">
    <property type="entry name" value="AraC_E_bind"/>
    <property type="match status" value="1"/>
</dbReference>
<dbReference type="InterPro" id="IPR010499">
    <property type="entry name" value="AraC_E-bd"/>
</dbReference>
<dbReference type="Proteomes" id="UP000664771">
    <property type="component" value="Unassembled WGS sequence"/>
</dbReference>
<evidence type="ECO:0000259" key="4">
    <source>
        <dbReference type="PROSITE" id="PS01124"/>
    </source>
</evidence>
<keyword evidence="2" id="KW-0238">DNA-binding</keyword>
<dbReference type="InterPro" id="IPR018060">
    <property type="entry name" value="HTH_AraC"/>
</dbReference>
<dbReference type="PROSITE" id="PS01124">
    <property type="entry name" value="HTH_ARAC_FAMILY_2"/>
    <property type="match status" value="1"/>
</dbReference>
<comment type="caution">
    <text evidence="5">The sequence shown here is derived from an EMBL/GenBank/DDBJ whole genome shotgun (WGS) entry which is preliminary data.</text>
</comment>
<dbReference type="SUPFAM" id="SSF55136">
    <property type="entry name" value="Probable bacterial effector-binding domain"/>
    <property type="match status" value="1"/>
</dbReference>
<dbReference type="InterPro" id="IPR011256">
    <property type="entry name" value="Reg_factor_effector_dom_sf"/>
</dbReference>
<dbReference type="SMART" id="SM00342">
    <property type="entry name" value="HTH_ARAC"/>
    <property type="match status" value="1"/>
</dbReference>
<name>A0ABS3LTD7_9PROT</name>
<dbReference type="InterPro" id="IPR050908">
    <property type="entry name" value="SmbC-like"/>
</dbReference>
<accession>A0ABS3LTD7</accession>
<sequence length="281" mass="32012">MQRVLDHIDRHLDDDLSLDALSAVAAFSKHHFHRQFAATFGLSIHRYVQLARMRRASHHLAFHTAASVTEIALDAGYQAPDAFARAFRQRFGQSPTDFRKTPDWKTWLTAFGPFIDARSRHMANYTLNDVVIRDFPATPVAVMTHLGDPQGIPGTIRRFVTWRRSVGLGKTVSDTFTIFYCDPRRTSPTQFRLGLCAATTRTIPPNDDRVTQDLIPRGRCAVLRVIGRSDDLEHPATFLYRNWLPGSGEELRDFPLFCQRVTFYPDVPENETVTDLFLPLV</sequence>
<evidence type="ECO:0000256" key="1">
    <source>
        <dbReference type="ARBA" id="ARBA00023015"/>
    </source>
</evidence>
<keyword evidence="1" id="KW-0805">Transcription regulation</keyword>
<evidence type="ECO:0000313" key="6">
    <source>
        <dbReference type="Proteomes" id="UP000664771"/>
    </source>
</evidence>
<reference evidence="5 6" key="1">
    <citation type="submission" date="2021-03" db="EMBL/GenBank/DDBJ databases">
        <title>The complete genome sequence of Acetobacter sacchari TBRC 11175.</title>
        <authorList>
            <person name="Charoenyingcharoen P."/>
            <person name="Yukphan P."/>
        </authorList>
    </citation>
    <scope>NUCLEOTIDE SEQUENCE [LARGE SCALE GENOMIC DNA]</scope>
    <source>
        <strain evidence="5 6">TBRC 11175</strain>
    </source>
</reference>
<dbReference type="InterPro" id="IPR029442">
    <property type="entry name" value="GyrI-like"/>
</dbReference>
<evidence type="ECO:0000256" key="3">
    <source>
        <dbReference type="ARBA" id="ARBA00023163"/>
    </source>
</evidence>
<dbReference type="PROSITE" id="PS00041">
    <property type="entry name" value="HTH_ARAC_FAMILY_1"/>
    <property type="match status" value="1"/>
</dbReference>
<dbReference type="EMBL" id="JAFVMF010000004">
    <property type="protein sequence ID" value="MBO1359174.1"/>
    <property type="molecule type" value="Genomic_DNA"/>
</dbReference>
<dbReference type="InterPro" id="IPR018062">
    <property type="entry name" value="HTH_AraC-typ_CS"/>
</dbReference>
<proteinExistence type="predicted"/>